<dbReference type="EMBL" id="RFFL01000003">
    <property type="protein sequence ID" value="RMI02375.1"/>
    <property type="molecule type" value="Genomic_DNA"/>
</dbReference>
<proteinExistence type="predicted"/>
<organism evidence="2 3">
    <name type="scientific">Stutzerimonas nitrititolerans</name>
    <dbReference type="NCBI Taxonomy" id="2482751"/>
    <lineage>
        <taxon>Bacteria</taxon>
        <taxon>Pseudomonadati</taxon>
        <taxon>Pseudomonadota</taxon>
        <taxon>Gammaproteobacteria</taxon>
        <taxon>Pseudomonadales</taxon>
        <taxon>Pseudomonadaceae</taxon>
        <taxon>Stutzerimonas</taxon>
    </lineage>
</organism>
<dbReference type="Proteomes" id="UP000269134">
    <property type="component" value="Unassembled WGS sequence"/>
</dbReference>
<keyword evidence="3" id="KW-1185">Reference proteome</keyword>
<evidence type="ECO:0000313" key="3">
    <source>
        <dbReference type="Proteomes" id="UP000269134"/>
    </source>
</evidence>
<gene>
    <name evidence="2" type="ORF">EA795_04700</name>
</gene>
<evidence type="ECO:0000256" key="1">
    <source>
        <dbReference type="SAM" id="MobiDB-lite"/>
    </source>
</evidence>
<comment type="caution">
    <text evidence="2">The sequence shown here is derived from an EMBL/GenBank/DDBJ whole genome shotgun (WGS) entry which is preliminary data.</text>
</comment>
<sequence length="66" mass="7283">MPFGITDQEGRLEGELRHGSVLRLLGRNCPEPTRHGAAQAVRGRSRRQPQTRNAGEALDGEHAVIR</sequence>
<evidence type="ECO:0000313" key="2">
    <source>
        <dbReference type="EMBL" id="RMI02375.1"/>
    </source>
</evidence>
<accession>A0ABX9V8F6</accession>
<protein>
    <submittedName>
        <fullName evidence="2">Uncharacterized protein</fullName>
    </submittedName>
</protein>
<name>A0ABX9V8F6_9GAMM</name>
<feature type="region of interest" description="Disordered" evidence="1">
    <location>
        <begin position="27"/>
        <end position="66"/>
    </location>
</feature>
<reference evidence="2 3" key="1">
    <citation type="submission" date="2018-10" db="EMBL/GenBank/DDBJ databases">
        <title>Pseudomonas sp. GL14 genome.</title>
        <authorList>
            <person name="Peng J."/>
            <person name="Liu Z.-P."/>
        </authorList>
    </citation>
    <scope>NUCLEOTIDE SEQUENCE [LARGE SCALE GENOMIC DNA]</scope>
    <source>
        <strain evidence="2 3">GL14</strain>
    </source>
</reference>